<name>A0A4Q7EMN9_9GAMM</name>
<organism evidence="1 2">
    <name type="scientific">Pseudoalteromonas rubra</name>
    <dbReference type="NCBI Taxonomy" id="43658"/>
    <lineage>
        <taxon>Bacteria</taxon>
        <taxon>Pseudomonadati</taxon>
        <taxon>Pseudomonadota</taxon>
        <taxon>Gammaproteobacteria</taxon>
        <taxon>Alteromonadales</taxon>
        <taxon>Pseudoalteromonadaceae</taxon>
        <taxon>Pseudoalteromonas</taxon>
    </lineage>
</organism>
<evidence type="ECO:0000313" key="2">
    <source>
        <dbReference type="Proteomes" id="UP000292345"/>
    </source>
</evidence>
<accession>A0A4Q7EMN9</accession>
<evidence type="ECO:0000313" key="1">
    <source>
        <dbReference type="EMBL" id="RZM84680.1"/>
    </source>
</evidence>
<dbReference type="AlphaFoldDB" id="A0A4Q7EMN9"/>
<gene>
    <name evidence="1" type="ORF">C3B51_02360</name>
</gene>
<reference evidence="1 2" key="1">
    <citation type="submission" date="2018-01" db="EMBL/GenBank/DDBJ databases">
        <title>Co-occurrence of chitin degradation, pigmentation and bioactivity in marine Pseudoalteromonas.</title>
        <authorList>
            <person name="Paulsen S."/>
            <person name="Gram L."/>
            <person name="Machado H."/>
        </authorList>
    </citation>
    <scope>NUCLEOTIDE SEQUENCE [LARGE SCALE GENOMIC DNA]</scope>
    <source>
        <strain evidence="1 2">S1946</strain>
    </source>
</reference>
<dbReference type="NCBIfam" id="NF033832">
    <property type="entry name" value="sce7726_fam"/>
    <property type="match status" value="1"/>
</dbReference>
<dbReference type="EMBL" id="PPUZ01000005">
    <property type="protein sequence ID" value="RZM84680.1"/>
    <property type="molecule type" value="Genomic_DNA"/>
</dbReference>
<evidence type="ECO:0008006" key="3">
    <source>
        <dbReference type="Google" id="ProtNLM"/>
    </source>
</evidence>
<comment type="caution">
    <text evidence="1">The sequence shown here is derived from an EMBL/GenBank/DDBJ whole genome shotgun (WGS) entry which is preliminary data.</text>
</comment>
<dbReference type="Proteomes" id="UP000292345">
    <property type="component" value="Unassembled WGS sequence"/>
</dbReference>
<proteinExistence type="predicted"/>
<dbReference type="InterPro" id="IPR047729">
    <property type="entry name" value="Sce7726-like"/>
</dbReference>
<dbReference type="RefSeq" id="WP_130244044.1">
    <property type="nucleotide sequence ID" value="NZ_PPUZ01000005.1"/>
</dbReference>
<protein>
    <recommendedName>
        <fullName evidence="3">Sce7726 family protein</fullName>
    </recommendedName>
</protein>
<sequence>MTITAREASKLFNSNKLSALADGDYSHVEKVAKGFLNQEITNFNVCDVYEHTYKRLSQEYRSEYYFKNTIARRRLLGRHSLKTATMLSEFRVGRSKADCVILNGKSTCYEIKSEYDTLNRLEEQLNDYLKLFDEVYVVCSAKNLDSVLKTADERVGVLELTQKNYFSEKRAATPRIEPIDIDLLIKSLRKEEYLELTRRNTGEVPTIPNSKLVSFCKSALKTVEPEKIATGFIEVLKEKRFNDGDLLNVLPSSLINAAISYQFSSPQIEALKSIFGACKESRCISHISEESSLSL</sequence>